<dbReference type="InterPro" id="IPR000182">
    <property type="entry name" value="GNAT_dom"/>
</dbReference>
<dbReference type="InterPro" id="IPR051531">
    <property type="entry name" value="N-acetyltransferase"/>
</dbReference>
<dbReference type="PANTHER" id="PTHR43792">
    <property type="entry name" value="GNAT FAMILY, PUTATIVE (AFU_ORTHOLOGUE AFUA_3G00765)-RELATED-RELATED"/>
    <property type="match status" value="1"/>
</dbReference>
<gene>
    <name evidence="4" type="ORF">KY084_05800</name>
</gene>
<keyword evidence="1" id="KW-0808">Transferase</keyword>
<evidence type="ECO:0000313" key="4">
    <source>
        <dbReference type="EMBL" id="MBW4330386.1"/>
    </source>
</evidence>
<dbReference type="PROSITE" id="PS51186">
    <property type="entry name" value="GNAT"/>
    <property type="match status" value="1"/>
</dbReference>
<sequence>MTLRPGWIEDAPELARAIGQWGVVKNLSRAPWPYTLGHAEAFLGAPHAPTEALLILAPDMSGDRIIGGIGLRPNEHDRWELGYWLIPEARGNGYAVEAARGLIDHAREVLRLPEIEAGYAVDNIASARVLDRLGFRPTGERLTTACMARGEPVETVRMRYAVPLASSPAPARIAA</sequence>
<dbReference type="PANTHER" id="PTHR43792:SF8">
    <property type="entry name" value="[RIBOSOMAL PROTEIN US5]-ALANINE N-ACETYLTRANSFERASE"/>
    <property type="match status" value="1"/>
</dbReference>
<proteinExistence type="predicted"/>
<organism evidence="4 5">
    <name type="scientific">Stakelama flava</name>
    <dbReference type="NCBI Taxonomy" id="2860338"/>
    <lineage>
        <taxon>Bacteria</taxon>
        <taxon>Pseudomonadati</taxon>
        <taxon>Pseudomonadota</taxon>
        <taxon>Alphaproteobacteria</taxon>
        <taxon>Sphingomonadales</taxon>
        <taxon>Sphingomonadaceae</taxon>
        <taxon>Stakelama</taxon>
    </lineage>
</organism>
<comment type="caution">
    <text evidence="4">The sequence shown here is derived from an EMBL/GenBank/DDBJ whole genome shotgun (WGS) entry which is preliminary data.</text>
</comment>
<evidence type="ECO:0000313" key="5">
    <source>
        <dbReference type="Proteomes" id="UP001197214"/>
    </source>
</evidence>
<dbReference type="Proteomes" id="UP001197214">
    <property type="component" value="Unassembled WGS sequence"/>
</dbReference>
<name>A0ABS6XJL7_9SPHN</name>
<dbReference type="EMBL" id="JAHWZX010000004">
    <property type="protein sequence ID" value="MBW4330386.1"/>
    <property type="molecule type" value="Genomic_DNA"/>
</dbReference>
<evidence type="ECO:0000256" key="1">
    <source>
        <dbReference type="ARBA" id="ARBA00022679"/>
    </source>
</evidence>
<keyword evidence="2" id="KW-0012">Acyltransferase</keyword>
<feature type="domain" description="N-acetyltransferase" evidence="3">
    <location>
        <begin position="1"/>
        <end position="163"/>
    </location>
</feature>
<evidence type="ECO:0000259" key="3">
    <source>
        <dbReference type="PROSITE" id="PS51186"/>
    </source>
</evidence>
<accession>A0ABS6XJL7</accession>
<keyword evidence="5" id="KW-1185">Reference proteome</keyword>
<protein>
    <submittedName>
        <fullName evidence="4">GNAT family N-acetyltransferase</fullName>
    </submittedName>
</protein>
<reference evidence="4 5" key="1">
    <citation type="submission" date="2021-07" db="EMBL/GenBank/DDBJ databases">
        <title>Stakelama flava sp. nov., a novel endophytic bacterium isolated from branch of Kandelia candel.</title>
        <authorList>
            <person name="Tuo L."/>
        </authorList>
    </citation>
    <scope>NUCLEOTIDE SEQUENCE [LARGE SCALE GENOMIC DNA]</scope>
    <source>
        <strain evidence="4 5">CBK3Z-3</strain>
    </source>
</reference>
<dbReference type="Pfam" id="PF13302">
    <property type="entry name" value="Acetyltransf_3"/>
    <property type="match status" value="1"/>
</dbReference>
<evidence type="ECO:0000256" key="2">
    <source>
        <dbReference type="ARBA" id="ARBA00023315"/>
    </source>
</evidence>